<evidence type="ECO:0000259" key="1">
    <source>
        <dbReference type="Pfam" id="PF07811"/>
    </source>
</evidence>
<dbReference type="AlphaFoldDB" id="A0A975GW09"/>
<keyword evidence="3" id="KW-1185">Reference proteome</keyword>
<sequence length="154" mass="16894">MVAFPFFFMLFAIMEIGLIFVTDSILENAVIETGRLVRTGQAANSSLTAAQFKTALCSRMSIFSGDCPTRATVDVREITQFRNANPPDPMANGKTFDSSSLTYVTGQPGSLMLIRVWYSQPLITPFMAQSLSRLGNGAAMLTATTTFRNEPYNQ</sequence>
<protein>
    <submittedName>
        <fullName evidence="2">Pilus assembly protein</fullName>
    </submittedName>
</protein>
<dbReference type="InterPro" id="IPR012495">
    <property type="entry name" value="TadE-like_dom"/>
</dbReference>
<proteinExistence type="predicted"/>
<name>A0A975GW09_9CAUL</name>
<dbReference type="EMBL" id="CP062222">
    <property type="protein sequence ID" value="QTC91268.1"/>
    <property type="molecule type" value="Genomic_DNA"/>
</dbReference>
<reference evidence="2" key="1">
    <citation type="submission" date="2020-09" db="EMBL/GenBank/DDBJ databases">
        <title>Brevundimonas sp. LVF2 isolated from a puddle in Goettingen, Germany.</title>
        <authorList>
            <person name="Friedrich I."/>
            <person name="Klassen A."/>
            <person name="Hannes N."/>
            <person name="Schneider D."/>
            <person name="Hertel R."/>
            <person name="Daniel R."/>
        </authorList>
    </citation>
    <scope>NUCLEOTIDE SEQUENCE</scope>
    <source>
        <strain evidence="2">LVF2</strain>
    </source>
</reference>
<gene>
    <name evidence="2" type="ORF">IFJ75_19065</name>
</gene>
<feature type="domain" description="TadE-like" evidence="1">
    <location>
        <begin position="1"/>
        <end position="35"/>
    </location>
</feature>
<dbReference type="Pfam" id="PF07811">
    <property type="entry name" value="TadE"/>
    <property type="match status" value="1"/>
</dbReference>
<dbReference type="RefSeq" id="WP_207870413.1">
    <property type="nucleotide sequence ID" value="NZ_CP062222.1"/>
</dbReference>
<evidence type="ECO:0000313" key="2">
    <source>
        <dbReference type="EMBL" id="QTC91268.1"/>
    </source>
</evidence>
<accession>A0A975GW09</accession>
<dbReference type="Proteomes" id="UP000663918">
    <property type="component" value="Chromosome"/>
</dbReference>
<organism evidence="2 3">
    <name type="scientific">Brevundimonas goettingensis</name>
    <dbReference type="NCBI Taxonomy" id="2774190"/>
    <lineage>
        <taxon>Bacteria</taxon>
        <taxon>Pseudomonadati</taxon>
        <taxon>Pseudomonadota</taxon>
        <taxon>Alphaproteobacteria</taxon>
        <taxon>Caulobacterales</taxon>
        <taxon>Caulobacteraceae</taxon>
        <taxon>Brevundimonas</taxon>
    </lineage>
</organism>
<evidence type="ECO:0000313" key="3">
    <source>
        <dbReference type="Proteomes" id="UP000663918"/>
    </source>
</evidence>
<dbReference type="KEGG" id="bgoe:IFJ75_19065"/>